<dbReference type="RefSeq" id="WP_012638389.1">
    <property type="nucleotide sequence ID" value="NC_011901.1"/>
</dbReference>
<dbReference type="CDD" id="cd01310">
    <property type="entry name" value="TatD_DNAse"/>
    <property type="match status" value="1"/>
</dbReference>
<evidence type="ECO:0000256" key="4">
    <source>
        <dbReference type="PIRSR" id="PIRSR005902-1"/>
    </source>
</evidence>
<dbReference type="STRING" id="396588.Tgr7_1826"/>
<accession>B8GSK3</accession>
<feature type="binding site" evidence="4">
    <location>
        <position position="94"/>
    </location>
    <ligand>
        <name>a divalent metal cation</name>
        <dbReference type="ChEBI" id="CHEBI:60240"/>
        <label>1</label>
    </ligand>
</feature>
<dbReference type="eggNOG" id="COG0084">
    <property type="taxonomic scope" value="Bacteria"/>
</dbReference>
<dbReference type="OrthoDB" id="9810005at2"/>
<dbReference type="PANTHER" id="PTHR46124:SF2">
    <property type="entry name" value="D-AMINOACYL-TRNA DEACYLASE"/>
    <property type="match status" value="1"/>
</dbReference>
<feature type="binding site" evidence="4">
    <location>
        <position position="205"/>
    </location>
    <ligand>
        <name>a divalent metal cation</name>
        <dbReference type="ChEBI" id="CHEBI:60240"/>
        <label>1</label>
    </ligand>
</feature>
<proteinExistence type="inferred from homology"/>
<dbReference type="HOGENOM" id="CLU_031506_4_0_6"/>
<dbReference type="SUPFAM" id="SSF51556">
    <property type="entry name" value="Metallo-dependent hydrolases"/>
    <property type="match status" value="1"/>
</dbReference>
<keyword evidence="6" id="KW-1185">Reference proteome</keyword>
<dbReference type="KEGG" id="tgr:Tgr7_1826"/>
<evidence type="ECO:0000256" key="2">
    <source>
        <dbReference type="ARBA" id="ARBA00022723"/>
    </source>
</evidence>
<dbReference type="AlphaFoldDB" id="B8GSK3"/>
<dbReference type="Gene3D" id="3.20.20.140">
    <property type="entry name" value="Metal-dependent hydrolases"/>
    <property type="match status" value="1"/>
</dbReference>
<name>B8GSK3_THISH</name>
<dbReference type="EMBL" id="CP001339">
    <property type="protein sequence ID" value="ACL72907.1"/>
    <property type="molecule type" value="Genomic_DNA"/>
</dbReference>
<dbReference type="PROSITE" id="PS01090">
    <property type="entry name" value="TATD_2"/>
    <property type="match status" value="1"/>
</dbReference>
<dbReference type="FunFam" id="3.20.20.140:FF:000005">
    <property type="entry name" value="TatD family hydrolase"/>
    <property type="match status" value="1"/>
</dbReference>
<dbReference type="Pfam" id="PF01026">
    <property type="entry name" value="TatD_DNase"/>
    <property type="match status" value="1"/>
</dbReference>
<gene>
    <name evidence="5" type="ordered locus">Tgr7_1826</name>
</gene>
<dbReference type="NCBIfam" id="TIGR00010">
    <property type="entry name" value="YchF/TatD family DNA exonuclease"/>
    <property type="match status" value="1"/>
</dbReference>
<keyword evidence="2 4" id="KW-0479">Metal-binding</keyword>
<evidence type="ECO:0000313" key="6">
    <source>
        <dbReference type="Proteomes" id="UP000002383"/>
    </source>
</evidence>
<dbReference type="GO" id="GO:0016788">
    <property type="term" value="F:hydrolase activity, acting on ester bonds"/>
    <property type="evidence" value="ECO:0007669"/>
    <property type="project" value="InterPro"/>
</dbReference>
<dbReference type="InterPro" id="IPR018228">
    <property type="entry name" value="DNase_TatD-rel_CS"/>
</dbReference>
<dbReference type="InterPro" id="IPR015991">
    <property type="entry name" value="TatD/YcfH-like"/>
</dbReference>
<dbReference type="PANTHER" id="PTHR46124">
    <property type="entry name" value="D-AMINOACYL-TRNA DEACYLASE"/>
    <property type="match status" value="1"/>
</dbReference>
<dbReference type="InterPro" id="IPR001130">
    <property type="entry name" value="TatD-like"/>
</dbReference>
<feature type="binding site" evidence="4">
    <location>
        <position position="155"/>
    </location>
    <ligand>
        <name>a divalent metal cation</name>
        <dbReference type="ChEBI" id="CHEBI:60240"/>
        <label>2</label>
    </ligand>
</feature>
<feature type="binding site" evidence="4">
    <location>
        <position position="6"/>
    </location>
    <ligand>
        <name>a divalent metal cation</name>
        <dbReference type="ChEBI" id="CHEBI:60240"/>
        <label>1</label>
    </ligand>
</feature>
<feature type="binding site" evidence="4">
    <location>
        <position position="8"/>
    </location>
    <ligand>
        <name>a divalent metal cation</name>
        <dbReference type="ChEBI" id="CHEBI:60240"/>
        <label>1</label>
    </ligand>
</feature>
<evidence type="ECO:0000256" key="3">
    <source>
        <dbReference type="ARBA" id="ARBA00022801"/>
    </source>
</evidence>
<reference evidence="5 6" key="1">
    <citation type="journal article" date="2011" name="Stand. Genomic Sci.">
        <title>Complete genome sequence of 'Thioalkalivibrio sulfidophilus' HL-EbGr7.</title>
        <authorList>
            <person name="Muyzer G."/>
            <person name="Sorokin D.Y."/>
            <person name="Mavromatis K."/>
            <person name="Lapidus A."/>
            <person name="Clum A."/>
            <person name="Ivanova N."/>
            <person name="Pati A."/>
            <person name="d'Haeseleer P."/>
            <person name="Woyke T."/>
            <person name="Kyrpides N.C."/>
        </authorList>
    </citation>
    <scope>NUCLEOTIDE SEQUENCE [LARGE SCALE GENOMIC DNA]</scope>
    <source>
        <strain evidence="5 6">HL-EbGR7</strain>
    </source>
</reference>
<dbReference type="GO" id="GO:0004536">
    <property type="term" value="F:DNA nuclease activity"/>
    <property type="evidence" value="ECO:0007669"/>
    <property type="project" value="InterPro"/>
</dbReference>
<dbReference type="PROSITE" id="PS01091">
    <property type="entry name" value="TATD_3"/>
    <property type="match status" value="1"/>
</dbReference>
<dbReference type="PROSITE" id="PS01137">
    <property type="entry name" value="TATD_1"/>
    <property type="match status" value="1"/>
</dbReference>
<dbReference type="Proteomes" id="UP000002383">
    <property type="component" value="Chromosome"/>
</dbReference>
<keyword evidence="3" id="KW-0378">Hydrolase</keyword>
<dbReference type="GO" id="GO:0046872">
    <property type="term" value="F:metal ion binding"/>
    <property type="evidence" value="ECO:0007669"/>
    <property type="project" value="UniProtKB-KW"/>
</dbReference>
<dbReference type="GO" id="GO:0005829">
    <property type="term" value="C:cytosol"/>
    <property type="evidence" value="ECO:0007669"/>
    <property type="project" value="TreeGrafter"/>
</dbReference>
<dbReference type="PIRSF" id="PIRSF005902">
    <property type="entry name" value="DNase_TatD"/>
    <property type="match status" value="1"/>
</dbReference>
<evidence type="ECO:0000256" key="1">
    <source>
        <dbReference type="ARBA" id="ARBA00009275"/>
    </source>
</evidence>
<dbReference type="InterPro" id="IPR032466">
    <property type="entry name" value="Metal_Hydrolase"/>
</dbReference>
<protein>
    <submittedName>
        <fullName evidence="5">TatD-related deoxyribonuclease</fullName>
    </submittedName>
</protein>
<comment type="similarity">
    <text evidence="1">Belongs to the metallo-dependent hydrolases superfamily. TatD-type hydrolase family.</text>
</comment>
<organism evidence="5 6">
    <name type="scientific">Thioalkalivibrio sulfidiphilus (strain HL-EbGR7)</name>
    <dbReference type="NCBI Taxonomy" id="396588"/>
    <lineage>
        <taxon>Bacteria</taxon>
        <taxon>Pseudomonadati</taxon>
        <taxon>Pseudomonadota</taxon>
        <taxon>Gammaproteobacteria</taxon>
        <taxon>Chromatiales</taxon>
        <taxon>Ectothiorhodospiraceae</taxon>
        <taxon>Thioalkalivibrio</taxon>
    </lineage>
</organism>
<sequence length="259" mass="28972">MLIDSHCHLDRIDLEPFDGSLDKVMDSARAAGVGHMLCVSISLEEYPTVRGIAERYADVSCSVGVHPGETEGADPTVEDLVSRGRDPRVVAIGETGLDYHYHPEDNEWQRERFRTHIRAAREVGKPLIIHTRDAREDTIRILKEEGADQVRGVMHCFTETWEMAQAALDLGFYISFSGIVTFRNADELREVARQVPDDRLLVETDSPYLAPVPHRGKGNHPAWVRDVAAKVAEVRGSDLESIAALTTRNYQQLFGALKD</sequence>
<evidence type="ECO:0000313" key="5">
    <source>
        <dbReference type="EMBL" id="ACL72907.1"/>
    </source>
</evidence>
<feature type="binding site" evidence="4">
    <location>
        <position position="130"/>
    </location>
    <ligand>
        <name>a divalent metal cation</name>
        <dbReference type="ChEBI" id="CHEBI:60240"/>
        <label>2</label>
    </ligand>
</feature>